<evidence type="ECO:0000313" key="1">
    <source>
        <dbReference type="EnsemblPlants" id="LPERR09G02790.1"/>
    </source>
</evidence>
<reference evidence="1" key="3">
    <citation type="submission" date="2015-04" db="UniProtKB">
        <authorList>
            <consortium name="EnsemblPlants"/>
        </authorList>
    </citation>
    <scope>IDENTIFICATION</scope>
</reference>
<name>A0A0D9XC26_9ORYZ</name>
<protein>
    <submittedName>
        <fullName evidence="1">Uncharacterized protein</fullName>
    </submittedName>
</protein>
<sequence>MAAASLLLQSAGRLLLRPIPRAAHEVSLPRRLYSSQATGTSKPQTDMLLQRAQQDLTLEYKALEERMISRVGNLDRGLDALEDTTNGH</sequence>
<evidence type="ECO:0000313" key="2">
    <source>
        <dbReference type="Proteomes" id="UP000032180"/>
    </source>
</evidence>
<dbReference type="AlphaFoldDB" id="A0A0D9XC26"/>
<organism evidence="1 2">
    <name type="scientific">Leersia perrieri</name>
    <dbReference type="NCBI Taxonomy" id="77586"/>
    <lineage>
        <taxon>Eukaryota</taxon>
        <taxon>Viridiplantae</taxon>
        <taxon>Streptophyta</taxon>
        <taxon>Embryophyta</taxon>
        <taxon>Tracheophyta</taxon>
        <taxon>Spermatophyta</taxon>
        <taxon>Magnoliopsida</taxon>
        <taxon>Liliopsida</taxon>
        <taxon>Poales</taxon>
        <taxon>Poaceae</taxon>
        <taxon>BOP clade</taxon>
        <taxon>Oryzoideae</taxon>
        <taxon>Oryzeae</taxon>
        <taxon>Oryzinae</taxon>
        <taxon>Leersia</taxon>
    </lineage>
</organism>
<reference evidence="1 2" key="1">
    <citation type="submission" date="2012-08" db="EMBL/GenBank/DDBJ databases">
        <title>Oryza genome evolution.</title>
        <authorList>
            <person name="Wing R.A."/>
        </authorList>
    </citation>
    <scope>NUCLEOTIDE SEQUENCE</scope>
</reference>
<dbReference type="Gramene" id="LPERR09G02790.1">
    <property type="protein sequence ID" value="LPERR09G02790.1"/>
    <property type="gene ID" value="LPERR09G02790"/>
</dbReference>
<dbReference type="EnsemblPlants" id="LPERR09G02790.1">
    <property type="protein sequence ID" value="LPERR09G02790.1"/>
    <property type="gene ID" value="LPERR09G02790"/>
</dbReference>
<keyword evidence="2" id="KW-1185">Reference proteome</keyword>
<proteinExistence type="predicted"/>
<dbReference type="HOGENOM" id="CLU_2472339_0_0_1"/>
<accession>A0A0D9XC26</accession>
<reference evidence="2" key="2">
    <citation type="submission" date="2013-12" db="EMBL/GenBank/DDBJ databases">
        <authorList>
            <person name="Yu Y."/>
            <person name="Lee S."/>
            <person name="de Baynast K."/>
            <person name="Wissotski M."/>
            <person name="Liu L."/>
            <person name="Talag J."/>
            <person name="Goicoechea J."/>
            <person name="Angelova A."/>
            <person name="Jetty R."/>
            <person name="Kudrna D."/>
            <person name="Golser W."/>
            <person name="Rivera L."/>
            <person name="Zhang J."/>
            <person name="Wing R."/>
        </authorList>
    </citation>
    <scope>NUCLEOTIDE SEQUENCE</scope>
</reference>
<dbReference type="Proteomes" id="UP000032180">
    <property type="component" value="Chromosome 9"/>
</dbReference>